<dbReference type="Pfam" id="PF00496">
    <property type="entry name" value="SBP_bac_5"/>
    <property type="match status" value="1"/>
</dbReference>
<dbReference type="HOGENOM" id="CLU_017028_7_3_11"/>
<dbReference type="InterPro" id="IPR039424">
    <property type="entry name" value="SBP_5"/>
</dbReference>
<keyword evidence="5" id="KW-0472">Membrane</keyword>
<dbReference type="AlphaFoldDB" id="E6K1X6"/>
<protein>
    <submittedName>
        <fullName evidence="7">ABC transporter, substrate-binding protein, family 5</fullName>
    </submittedName>
</protein>
<evidence type="ECO:0000256" key="3">
    <source>
        <dbReference type="ARBA" id="ARBA00022729"/>
    </source>
</evidence>
<dbReference type="InterPro" id="IPR000914">
    <property type="entry name" value="SBP_5_dom"/>
</dbReference>
<dbReference type="GO" id="GO:0015833">
    <property type="term" value="P:peptide transport"/>
    <property type="evidence" value="ECO:0007669"/>
    <property type="project" value="TreeGrafter"/>
</dbReference>
<reference evidence="7 8" key="1">
    <citation type="submission" date="2010-12" db="EMBL/GenBank/DDBJ databases">
        <authorList>
            <person name="Muzny D."/>
            <person name="Qin X."/>
            <person name="Buhay C."/>
            <person name="Dugan-Rocha S."/>
            <person name="Ding Y."/>
            <person name="Chen G."/>
            <person name="Hawes A."/>
            <person name="Holder M."/>
            <person name="Jhangiani S."/>
            <person name="Johnson A."/>
            <person name="Khan Z."/>
            <person name="Li Z."/>
            <person name="Liu W."/>
            <person name="Liu X."/>
            <person name="Perez L."/>
            <person name="Shen H."/>
            <person name="Wang Q."/>
            <person name="Watt J."/>
            <person name="Xi L."/>
            <person name="Xin Y."/>
            <person name="Zhou J."/>
            <person name="Deng J."/>
            <person name="Jiang H."/>
            <person name="Liu Y."/>
            <person name="Qu J."/>
            <person name="Song X.-Z."/>
            <person name="Zhang L."/>
            <person name="Villasana D."/>
            <person name="Johnson A."/>
            <person name="Liu J."/>
            <person name="Liyanage D."/>
            <person name="Lorensuhewa L."/>
            <person name="Robinson T."/>
            <person name="Song A."/>
            <person name="Song B.-B."/>
            <person name="Dinh H."/>
            <person name="Thornton R."/>
            <person name="Coyle M."/>
            <person name="Francisco L."/>
            <person name="Jackson L."/>
            <person name="Javaid M."/>
            <person name="Korchina V."/>
            <person name="Kovar C."/>
            <person name="Mata R."/>
            <person name="Mathew T."/>
            <person name="Ngo R."/>
            <person name="Nguyen L."/>
            <person name="Nguyen N."/>
            <person name="Okwuonu G."/>
            <person name="Ongeri F."/>
            <person name="Pham C."/>
            <person name="Simmons D."/>
            <person name="Wilczek-Boney K."/>
            <person name="Hale W."/>
            <person name="Jakkamsetti A."/>
            <person name="Pham P."/>
            <person name="Ruth R."/>
            <person name="San Lucas F."/>
            <person name="Warren J."/>
            <person name="Zhang J."/>
            <person name="Zhao Z."/>
            <person name="Zhou C."/>
            <person name="Zhu D."/>
            <person name="Lee S."/>
            <person name="Bess C."/>
            <person name="Blankenburg K."/>
            <person name="Forbes L."/>
            <person name="Fu Q."/>
            <person name="Gubbala S."/>
            <person name="Hirani K."/>
            <person name="Jayaseelan J.C."/>
            <person name="Lara F."/>
            <person name="Munidasa M."/>
            <person name="Palculict T."/>
            <person name="Patil S."/>
            <person name="Pu L.-L."/>
            <person name="Saada N."/>
            <person name="Tang L."/>
            <person name="Weissenberger G."/>
            <person name="Zhu Y."/>
            <person name="Hemphill L."/>
            <person name="Shang Y."/>
            <person name="Youmans B."/>
            <person name="Ayvaz T."/>
            <person name="Ross M."/>
            <person name="Santibanez J."/>
            <person name="Aqrawi P."/>
            <person name="Gross S."/>
            <person name="Joshi V."/>
            <person name="Fowler G."/>
            <person name="Nazareth L."/>
            <person name="Reid J."/>
            <person name="Worley K."/>
            <person name="Petrosino J."/>
            <person name="Highlander S."/>
            <person name="Gibbs R."/>
        </authorList>
    </citation>
    <scope>NUCLEOTIDE SEQUENCE [LARGE SCALE GENOMIC DNA]</scope>
    <source>
        <strain evidence="7 8">DSM 10105</strain>
    </source>
</reference>
<evidence type="ECO:0000256" key="4">
    <source>
        <dbReference type="SAM" id="MobiDB-lite"/>
    </source>
</evidence>
<feature type="compositionally biased region" description="Low complexity" evidence="4">
    <location>
        <begin position="12"/>
        <end position="29"/>
    </location>
</feature>
<dbReference type="InterPro" id="IPR030678">
    <property type="entry name" value="Peptide/Ni-bd"/>
</dbReference>
<keyword evidence="5" id="KW-0812">Transmembrane</keyword>
<name>E6K1X6_PARDN</name>
<keyword evidence="3" id="KW-0732">Signal</keyword>
<evidence type="ECO:0000313" key="7">
    <source>
        <dbReference type="EMBL" id="EFT82764.1"/>
    </source>
</evidence>
<keyword evidence="2" id="KW-0813">Transport</keyword>
<dbReference type="EMBL" id="AEON01000002">
    <property type="protein sequence ID" value="EFT82764.1"/>
    <property type="molecule type" value="Genomic_DNA"/>
</dbReference>
<feature type="compositionally biased region" description="Polar residues" evidence="4">
    <location>
        <begin position="1"/>
        <end position="10"/>
    </location>
</feature>
<accession>E6K1X6</accession>
<dbReference type="PANTHER" id="PTHR30290:SF9">
    <property type="entry name" value="OLIGOPEPTIDE-BINDING PROTEIN APPA"/>
    <property type="match status" value="1"/>
</dbReference>
<dbReference type="Gene3D" id="3.40.190.10">
    <property type="entry name" value="Periplasmic binding protein-like II"/>
    <property type="match status" value="1"/>
</dbReference>
<dbReference type="eggNOG" id="COG0747">
    <property type="taxonomic scope" value="Bacteria"/>
</dbReference>
<dbReference type="GO" id="GO:1904680">
    <property type="term" value="F:peptide transmembrane transporter activity"/>
    <property type="evidence" value="ECO:0007669"/>
    <property type="project" value="TreeGrafter"/>
</dbReference>
<sequence length="563" mass="60658">METSGNSDTTAAEKASAKADSGSAKSGGYAINGGSGKSGRSSSQHIMPRQWVLFLILLIVFSLIAYLAYGYITTKRISLPGQSTDEITIGTTMAPANFNLAASTDDATSQALQDNVYQSLLKRDPNQNVPASASPLLDSWSLSPDGLTYTFHLKDGIYFSNGSKLTASDVVWSLKTGIQRNEAAYAPLRAAKSVENQGERTVIIRLSSPLPQLAWLLCGRLGVVYSQAAGGPQDASAVGTGPYTVSKLSPAKAGAKSQGGESAPASLKLTARRDHQYASFRGSNVTFRYYSDPEQAWKDVQAATIDAYLPAQPTSQKTFSQAKSSMNLTVDTSGSSRRVGLAFNSSADSVFSEQRFREAYRYFLDQNALISATGLHAHALTGPIPSVEPGFQDFTSQYHKDVQAGQKLLSYFGYRPRLFLCPKSLEKIGRAVNAQLAAAGEHLNLTVVDDAAFTKQVLQDKKYDLAIVPFSGSHDMDDLTNPDGFLNFTDSVTDQNRAALGLSRNDSQYQSNLQKTAARLTDQAAVAWLFEEDALVIHQNSLTSIRTTSPSSYLPLADGLQKK</sequence>
<gene>
    <name evidence="7" type="ORF">HMPREF0620_1449</name>
</gene>
<evidence type="ECO:0000256" key="1">
    <source>
        <dbReference type="ARBA" id="ARBA00005695"/>
    </source>
</evidence>
<proteinExistence type="inferred from homology"/>
<organism evidence="7 8">
    <name type="scientific">Parascardovia denticolens DSM 10105 = JCM 12538</name>
    <dbReference type="NCBI Taxonomy" id="864564"/>
    <lineage>
        <taxon>Bacteria</taxon>
        <taxon>Bacillati</taxon>
        <taxon>Actinomycetota</taxon>
        <taxon>Actinomycetes</taxon>
        <taxon>Bifidobacteriales</taxon>
        <taxon>Bifidobacteriaceae</taxon>
        <taxon>Parascardovia</taxon>
    </lineage>
</organism>
<dbReference type="Gene3D" id="3.10.105.10">
    <property type="entry name" value="Dipeptide-binding Protein, Domain 3"/>
    <property type="match status" value="1"/>
</dbReference>
<comment type="similarity">
    <text evidence="1">Belongs to the bacterial solute-binding protein 5 family.</text>
</comment>
<keyword evidence="8" id="KW-1185">Reference proteome</keyword>
<dbReference type="PIRSF" id="PIRSF002741">
    <property type="entry name" value="MppA"/>
    <property type="match status" value="1"/>
</dbReference>
<dbReference type="GO" id="GO:0043190">
    <property type="term" value="C:ATP-binding cassette (ABC) transporter complex"/>
    <property type="evidence" value="ECO:0007669"/>
    <property type="project" value="InterPro"/>
</dbReference>
<dbReference type="PANTHER" id="PTHR30290">
    <property type="entry name" value="PERIPLASMIC BINDING COMPONENT OF ABC TRANSPORTER"/>
    <property type="match status" value="1"/>
</dbReference>
<dbReference type="Proteomes" id="UP000004946">
    <property type="component" value="Chromosome"/>
</dbReference>
<evidence type="ECO:0000256" key="2">
    <source>
        <dbReference type="ARBA" id="ARBA00022448"/>
    </source>
</evidence>
<keyword evidence="5" id="KW-1133">Transmembrane helix</keyword>
<comment type="caution">
    <text evidence="7">The sequence shown here is derived from an EMBL/GenBank/DDBJ whole genome shotgun (WGS) entry which is preliminary data.</text>
</comment>
<dbReference type="GO" id="GO:0042597">
    <property type="term" value="C:periplasmic space"/>
    <property type="evidence" value="ECO:0007669"/>
    <property type="project" value="UniProtKB-ARBA"/>
</dbReference>
<feature type="region of interest" description="Disordered" evidence="4">
    <location>
        <begin position="1"/>
        <end position="43"/>
    </location>
</feature>
<evidence type="ECO:0000313" key="8">
    <source>
        <dbReference type="Proteomes" id="UP000004946"/>
    </source>
</evidence>
<evidence type="ECO:0000256" key="5">
    <source>
        <dbReference type="SAM" id="Phobius"/>
    </source>
</evidence>
<feature type="transmembrane region" description="Helical" evidence="5">
    <location>
        <begin position="51"/>
        <end position="72"/>
    </location>
</feature>
<feature type="domain" description="Solute-binding protein family 5" evidence="6">
    <location>
        <begin position="136"/>
        <end position="480"/>
    </location>
</feature>
<dbReference type="SUPFAM" id="SSF53850">
    <property type="entry name" value="Periplasmic binding protein-like II"/>
    <property type="match status" value="1"/>
</dbReference>
<evidence type="ECO:0000259" key="6">
    <source>
        <dbReference type="Pfam" id="PF00496"/>
    </source>
</evidence>